<protein>
    <submittedName>
        <fullName evidence="7">(spotted green pufferfish) hypothetical protein</fullName>
    </submittedName>
</protein>
<evidence type="ECO:0000256" key="3">
    <source>
        <dbReference type="ARBA" id="ARBA00023242"/>
    </source>
</evidence>
<dbReference type="InterPro" id="IPR011989">
    <property type="entry name" value="ARM-like"/>
</dbReference>
<gene>
    <name evidence="7" type="ORF">GSTENG00033104001</name>
</gene>
<comment type="subcellular location">
    <subcellularLocation>
        <location evidence="1">Nucleus</location>
        <location evidence="1">Nucleolus</location>
    </subcellularLocation>
</comment>
<feature type="domain" description="RRM" evidence="6">
    <location>
        <begin position="48"/>
        <end position="126"/>
    </location>
</feature>
<evidence type="ECO:0000256" key="4">
    <source>
        <dbReference type="PROSITE-ProRule" id="PRU00176"/>
    </source>
</evidence>
<sequence length="493" mass="55494">MTESKVGKVPETAKELLALNTKQESEFKKKVQEAKKNKSPKGVRLSPGVIYVGHLPQGLFEPQLKTYFEQFGKVLRLRLSRSKKTGNSKGYAFIEFDCDDVAKIVAETMNNYLMGERLIKCHVMPPEKVHERLFVGCEKKFTKPRHPAVARYNQKRTAEQVDKMTERLVRKEQKLRKRLAAHGIDYDFPGFAAQVPQRKKASGAVDASTCSETNPEAAVWACRWQARPVGVAKHTFVYLLLPLPCDSAIIPGPTAHARDDPILVLRFEFRVERVRMMEPSMEKYLAQVLQKDVGRRLQVGQEIIDYISDKEKSHDLEQDQTALDKMVDGIASLWVNSSNFKSETVNTAGRIEGWVGGNIRPVQQRGLGMTLLVTLLGLDLVSALVTRLQDRFRGHVGTVLPSLIDRLGDAKDQVREQDQSLLLKIMDQAASPQVSISRTPGFQQLKHTHTARCVVAVFVGQNVGKLQAQEQQDQRRTVPLSHRHAEHVSPPES</sequence>
<dbReference type="GO" id="GO:0003723">
    <property type="term" value="F:RNA binding"/>
    <property type="evidence" value="ECO:0007669"/>
    <property type="project" value="UniProtKB-UniRule"/>
</dbReference>
<evidence type="ECO:0000256" key="1">
    <source>
        <dbReference type="ARBA" id="ARBA00004604"/>
    </source>
</evidence>
<keyword evidence="3" id="KW-0539">Nucleus</keyword>
<feature type="region of interest" description="Disordered" evidence="5">
    <location>
        <begin position="468"/>
        <end position="493"/>
    </location>
</feature>
<dbReference type="OrthoDB" id="21467at2759"/>
<dbReference type="AlphaFoldDB" id="Q4RK73"/>
<dbReference type="PANTHER" id="PTHR46754">
    <property type="entry name" value="MKI67 FHA DOMAIN-INTERACTING NUCLEOLAR PHOSPHOPROTEIN"/>
    <property type="match status" value="1"/>
</dbReference>
<evidence type="ECO:0000256" key="2">
    <source>
        <dbReference type="ARBA" id="ARBA00022884"/>
    </source>
</evidence>
<evidence type="ECO:0000313" key="7">
    <source>
        <dbReference type="EMBL" id="CAG11209.1"/>
    </source>
</evidence>
<dbReference type="SMART" id="SM00360">
    <property type="entry name" value="RRM"/>
    <property type="match status" value="1"/>
</dbReference>
<dbReference type="SUPFAM" id="SSF54928">
    <property type="entry name" value="RNA-binding domain, RBD"/>
    <property type="match status" value="1"/>
</dbReference>
<dbReference type="Gene3D" id="3.30.70.330">
    <property type="match status" value="1"/>
</dbReference>
<evidence type="ECO:0000256" key="5">
    <source>
        <dbReference type="SAM" id="MobiDB-lite"/>
    </source>
</evidence>
<reference evidence="7" key="1">
    <citation type="journal article" date="2004" name="Nature">
        <title>Genome duplication in the teleost fish Tetraodon nigroviridis reveals the early vertebrate proto-karyotype.</title>
        <authorList>
            <person name="Jaillon O."/>
            <person name="Aury J.-M."/>
            <person name="Brunet F."/>
            <person name="Petit J.-L."/>
            <person name="Stange-Thomann N."/>
            <person name="Mauceli E."/>
            <person name="Bouneau L."/>
            <person name="Fischer C."/>
            <person name="Ozouf-Costaz C."/>
            <person name="Bernot A."/>
            <person name="Nicaud S."/>
            <person name="Jaffe D."/>
            <person name="Fisher S."/>
            <person name="Lutfalla G."/>
            <person name="Dossat C."/>
            <person name="Segurens B."/>
            <person name="Dasilva C."/>
            <person name="Salanoubat M."/>
            <person name="Levy M."/>
            <person name="Boudet N."/>
            <person name="Castellano S."/>
            <person name="Anthouard V."/>
            <person name="Jubin C."/>
            <person name="Castelli V."/>
            <person name="Katinka M."/>
            <person name="Vacherie B."/>
            <person name="Biemont C."/>
            <person name="Skalli Z."/>
            <person name="Cattolico L."/>
            <person name="Poulain J."/>
            <person name="De Berardinis V."/>
            <person name="Cruaud C."/>
            <person name="Duprat S."/>
            <person name="Brottier P."/>
            <person name="Coutanceau J.-P."/>
            <person name="Gouzy J."/>
            <person name="Parra G."/>
            <person name="Lardier G."/>
            <person name="Chapple C."/>
            <person name="McKernan K.J."/>
            <person name="McEwan P."/>
            <person name="Bosak S."/>
            <person name="Kellis M."/>
            <person name="Volff J.-N."/>
            <person name="Guigo R."/>
            <person name="Zody M.C."/>
            <person name="Mesirov J."/>
            <person name="Lindblad-Toh K."/>
            <person name="Birren B."/>
            <person name="Nusbaum C."/>
            <person name="Kahn D."/>
            <person name="Robinson-Rechavi M."/>
            <person name="Laudet V."/>
            <person name="Schachter V."/>
            <person name="Quetier F."/>
            <person name="Saurin W."/>
            <person name="Scarpelli C."/>
            <person name="Wincker P."/>
            <person name="Lander E.S."/>
            <person name="Weissenbach J."/>
            <person name="Roest Crollius H."/>
        </authorList>
    </citation>
    <scope>NUCLEOTIDE SEQUENCE [LARGE SCALE GENOMIC DNA]</scope>
</reference>
<dbReference type="PROSITE" id="PS50102">
    <property type="entry name" value="RRM"/>
    <property type="match status" value="1"/>
</dbReference>
<dbReference type="Pfam" id="PF00076">
    <property type="entry name" value="RRM_1"/>
    <property type="match status" value="1"/>
</dbReference>
<accession>Q4RK73</accession>
<dbReference type="GO" id="GO:0005730">
    <property type="term" value="C:nucleolus"/>
    <property type="evidence" value="ECO:0007669"/>
    <property type="project" value="UniProtKB-SubCell"/>
</dbReference>
<reference evidence="7" key="2">
    <citation type="submission" date="2004-02" db="EMBL/GenBank/DDBJ databases">
        <authorList>
            <consortium name="Genoscope"/>
            <consortium name="Whitehead Institute Centre for Genome Research"/>
        </authorList>
    </citation>
    <scope>NUCLEOTIDE SEQUENCE</scope>
</reference>
<dbReference type="InterPro" id="IPR012677">
    <property type="entry name" value="Nucleotide-bd_a/b_plait_sf"/>
</dbReference>
<dbReference type="InterPro" id="IPR035979">
    <property type="entry name" value="RBD_domain_sf"/>
</dbReference>
<dbReference type="InterPro" id="IPR000504">
    <property type="entry name" value="RRM_dom"/>
</dbReference>
<dbReference type="KEGG" id="tng:GSTEN00033104G001"/>
<dbReference type="CDD" id="cd12307">
    <property type="entry name" value="RRM_NIFK_like"/>
    <property type="match status" value="1"/>
</dbReference>
<evidence type="ECO:0000259" key="6">
    <source>
        <dbReference type="PROSITE" id="PS50102"/>
    </source>
</evidence>
<organism evidence="7">
    <name type="scientific">Tetraodon nigroviridis</name>
    <name type="common">Spotted green pufferfish</name>
    <name type="synonym">Chelonodon nigroviridis</name>
    <dbReference type="NCBI Taxonomy" id="99883"/>
    <lineage>
        <taxon>Eukaryota</taxon>
        <taxon>Metazoa</taxon>
        <taxon>Chordata</taxon>
        <taxon>Craniata</taxon>
        <taxon>Vertebrata</taxon>
        <taxon>Euteleostomi</taxon>
        <taxon>Actinopterygii</taxon>
        <taxon>Neopterygii</taxon>
        <taxon>Teleostei</taxon>
        <taxon>Neoteleostei</taxon>
        <taxon>Acanthomorphata</taxon>
        <taxon>Eupercaria</taxon>
        <taxon>Tetraodontiformes</taxon>
        <taxon>Tetradontoidea</taxon>
        <taxon>Tetraodontidae</taxon>
        <taxon>Tetraodon</taxon>
    </lineage>
</organism>
<dbReference type="EMBL" id="CAAE01015032">
    <property type="protein sequence ID" value="CAG11209.1"/>
    <property type="molecule type" value="Genomic_DNA"/>
</dbReference>
<proteinExistence type="predicted"/>
<comment type="caution">
    <text evidence="7">The sequence shown here is derived from an EMBL/GenBank/DDBJ whole genome shotgun (WGS) entry which is preliminary data.</text>
</comment>
<keyword evidence="2 4" id="KW-0694">RNA-binding</keyword>
<dbReference type="Gene3D" id="1.25.10.10">
    <property type="entry name" value="Leucine-rich Repeat Variant"/>
    <property type="match status" value="1"/>
</dbReference>
<name>Q4RK73_TETNG</name>